<dbReference type="EMBL" id="MCFE01000003">
    <property type="protein sequence ID" value="ORY08136.1"/>
    <property type="molecule type" value="Genomic_DNA"/>
</dbReference>
<keyword evidence="4" id="KW-1185">Reference proteome</keyword>
<sequence length="197" mass="22959">MSDRRRLAKERVPDPYTTTTRKASSSKIVIEREKTTPFLVRVFCKAGEHHRIKDFDFDKSPVEDEVQLYAWKDTTLKELSMLLKQNHPEYERRDTKFSFRIIYQDNLRGRFIPKDIGAVLNSRKSPEEEKTLDEARFVIGDYLDVAIGHGPFTLSGRAGDSRAGGGKFRERRPSERGGFETMKRRNSERKAGFRDRK</sequence>
<dbReference type="InterPro" id="IPR010516">
    <property type="entry name" value="SAP18"/>
</dbReference>
<evidence type="ECO:0000256" key="1">
    <source>
        <dbReference type="ARBA" id="ARBA00009143"/>
    </source>
</evidence>
<dbReference type="AlphaFoldDB" id="A0A1Y1ZD59"/>
<comment type="caution">
    <text evidence="3">The sequence shown here is derived from an EMBL/GenBank/DDBJ whole genome shotgun (WGS) entry which is preliminary data.</text>
</comment>
<protein>
    <submittedName>
        <fullName evidence="3">SAP18-domain-containing protein</fullName>
    </submittedName>
</protein>
<gene>
    <name evidence="3" type="ORF">K493DRAFT_403495</name>
</gene>
<accession>A0A1Y1ZD59</accession>
<dbReference type="GO" id="GO:0005634">
    <property type="term" value="C:nucleus"/>
    <property type="evidence" value="ECO:0007669"/>
    <property type="project" value="TreeGrafter"/>
</dbReference>
<dbReference type="Pfam" id="PF06487">
    <property type="entry name" value="SAP18"/>
    <property type="match status" value="1"/>
</dbReference>
<feature type="compositionally biased region" description="Basic and acidic residues" evidence="2">
    <location>
        <begin position="1"/>
        <end position="13"/>
    </location>
</feature>
<dbReference type="PANTHER" id="PTHR13082">
    <property type="entry name" value="SAP18"/>
    <property type="match status" value="1"/>
</dbReference>
<evidence type="ECO:0000256" key="2">
    <source>
        <dbReference type="SAM" id="MobiDB-lite"/>
    </source>
</evidence>
<proteinExistence type="inferred from homology"/>
<feature type="compositionally biased region" description="Basic and acidic residues" evidence="2">
    <location>
        <begin position="167"/>
        <end position="197"/>
    </location>
</feature>
<dbReference type="OrthoDB" id="440566at2759"/>
<evidence type="ECO:0000313" key="3">
    <source>
        <dbReference type="EMBL" id="ORY08136.1"/>
    </source>
</evidence>
<organism evidence="3 4">
    <name type="scientific">Basidiobolus meristosporus CBS 931.73</name>
    <dbReference type="NCBI Taxonomy" id="1314790"/>
    <lineage>
        <taxon>Eukaryota</taxon>
        <taxon>Fungi</taxon>
        <taxon>Fungi incertae sedis</taxon>
        <taxon>Zoopagomycota</taxon>
        <taxon>Entomophthoromycotina</taxon>
        <taxon>Basidiobolomycetes</taxon>
        <taxon>Basidiobolales</taxon>
        <taxon>Basidiobolaceae</taxon>
        <taxon>Basidiobolus</taxon>
    </lineage>
</organism>
<dbReference type="PANTHER" id="PTHR13082:SF0">
    <property type="entry name" value="HISTONE DEACETYLASE COMPLEX SUBUNIT SAP18"/>
    <property type="match status" value="1"/>
</dbReference>
<name>A0A1Y1ZD59_9FUNG</name>
<dbReference type="Gene3D" id="3.10.20.550">
    <property type="entry name" value="ASAP complex, SAP18 subunit"/>
    <property type="match status" value="1"/>
</dbReference>
<dbReference type="STRING" id="1314790.A0A1Y1ZD59"/>
<comment type="similarity">
    <text evidence="1">Belongs to the SAP18 family.</text>
</comment>
<reference evidence="3 4" key="1">
    <citation type="submission" date="2016-07" db="EMBL/GenBank/DDBJ databases">
        <title>Pervasive Adenine N6-methylation of Active Genes in Fungi.</title>
        <authorList>
            <consortium name="DOE Joint Genome Institute"/>
            <person name="Mondo S.J."/>
            <person name="Dannebaum R.O."/>
            <person name="Kuo R.C."/>
            <person name="Labutti K."/>
            <person name="Haridas S."/>
            <person name="Kuo A."/>
            <person name="Salamov A."/>
            <person name="Ahrendt S.R."/>
            <person name="Lipzen A."/>
            <person name="Sullivan W."/>
            <person name="Andreopoulos W.B."/>
            <person name="Clum A."/>
            <person name="Lindquist E."/>
            <person name="Daum C."/>
            <person name="Ramamoorthy G.K."/>
            <person name="Gryganskyi A."/>
            <person name="Culley D."/>
            <person name="Magnuson J.K."/>
            <person name="James T.Y."/>
            <person name="O'Malley M.A."/>
            <person name="Stajich J.E."/>
            <person name="Spatafora J.W."/>
            <person name="Visel A."/>
            <person name="Grigoriev I.V."/>
        </authorList>
    </citation>
    <scope>NUCLEOTIDE SEQUENCE [LARGE SCALE GENOMIC DNA]</scope>
    <source>
        <strain evidence="3 4">CBS 931.73</strain>
    </source>
</reference>
<feature type="region of interest" description="Disordered" evidence="2">
    <location>
        <begin position="154"/>
        <end position="197"/>
    </location>
</feature>
<dbReference type="InterPro" id="IPR042534">
    <property type="entry name" value="SAP18_sf"/>
</dbReference>
<dbReference type="InParanoid" id="A0A1Y1ZD59"/>
<feature type="region of interest" description="Disordered" evidence="2">
    <location>
        <begin position="1"/>
        <end position="24"/>
    </location>
</feature>
<evidence type="ECO:0000313" key="4">
    <source>
        <dbReference type="Proteomes" id="UP000193498"/>
    </source>
</evidence>
<dbReference type="Proteomes" id="UP000193498">
    <property type="component" value="Unassembled WGS sequence"/>
</dbReference>